<evidence type="ECO:0000256" key="1">
    <source>
        <dbReference type="SAM" id="MobiDB-lite"/>
    </source>
</evidence>
<feature type="compositionally biased region" description="Basic and acidic residues" evidence="1">
    <location>
        <begin position="137"/>
        <end position="165"/>
    </location>
</feature>
<dbReference type="GO" id="GO:0009277">
    <property type="term" value="C:fungal-type cell wall"/>
    <property type="evidence" value="ECO:0007669"/>
    <property type="project" value="TreeGrafter"/>
</dbReference>
<dbReference type="GO" id="GO:0031505">
    <property type="term" value="P:fungal-type cell wall organization"/>
    <property type="evidence" value="ECO:0007669"/>
    <property type="project" value="InterPro"/>
</dbReference>
<dbReference type="Proteomes" id="UP000182444">
    <property type="component" value="Chromosome 1E"/>
</dbReference>
<dbReference type="EMBL" id="CP017557">
    <property type="protein sequence ID" value="AOW05096.1"/>
    <property type="molecule type" value="Genomic_DNA"/>
</dbReference>
<dbReference type="PANTHER" id="PTHR35523">
    <property type="entry name" value="CELL WALL PROTEIN SED1"/>
    <property type="match status" value="1"/>
</dbReference>
<dbReference type="GO" id="GO:0005199">
    <property type="term" value="F:structural constituent of cell wall"/>
    <property type="evidence" value="ECO:0007669"/>
    <property type="project" value="InterPro"/>
</dbReference>
<protein>
    <recommendedName>
        <fullName evidence="5">Cell wall protein SED1</fullName>
    </recommendedName>
</protein>
<dbReference type="GeneID" id="2912461"/>
<dbReference type="InterPro" id="IPR038843">
    <property type="entry name" value="Sed1/Spi1"/>
</dbReference>
<evidence type="ECO:0000313" key="4">
    <source>
        <dbReference type="Proteomes" id="UP000182444"/>
    </source>
</evidence>
<dbReference type="AlphaFoldDB" id="A0A1D8NHI7"/>
<evidence type="ECO:0008006" key="5">
    <source>
        <dbReference type="Google" id="ProtNLM"/>
    </source>
</evidence>
<dbReference type="RefSeq" id="XP_503675.3">
    <property type="nucleotide sequence ID" value="XM_503675.3"/>
</dbReference>
<dbReference type="VEuPathDB" id="FungiDB:YALI1_E09438g"/>
<sequence length="218" mass="22362">MKFSVATVAALAAAAYAQVSNSTLATTEAPVTSAAPIESAENNGTELTTGTVSIIKTETNVVTAYTTYCPYPTEIVEGNKTYTVTEATTLTITDCPCTRTTTVVTETITTCPVSEFPTEPITEGPKPTESKPAPSPKPEESKPAPSPKPEESKPAPSPKPEESKPAPKPTASKPEQPAASTPVQTQQPAISSGPEQASSANKVTVGAVAAIAAAAYLL</sequence>
<reference evidence="3 4" key="1">
    <citation type="journal article" date="2016" name="PLoS ONE">
        <title>Sequence Assembly of Yarrowia lipolytica Strain W29/CLIB89 Shows Transposable Element Diversity.</title>
        <authorList>
            <person name="Magnan C."/>
            <person name="Yu J."/>
            <person name="Chang I."/>
            <person name="Jahn E."/>
            <person name="Kanomata Y."/>
            <person name="Wu J."/>
            <person name="Zeller M."/>
            <person name="Oakes M."/>
            <person name="Baldi P."/>
            <person name="Sandmeyer S."/>
        </authorList>
    </citation>
    <scope>NUCLEOTIDE SEQUENCE [LARGE SCALE GENOMIC DNA]</scope>
    <source>
        <strain evidence="4">CLIB89(W29)</strain>
    </source>
</reference>
<feature type="chain" id="PRO_5009110532" description="Cell wall protein SED1" evidence="2">
    <location>
        <begin position="18"/>
        <end position="218"/>
    </location>
</feature>
<feature type="signal peptide" evidence="2">
    <location>
        <begin position="1"/>
        <end position="17"/>
    </location>
</feature>
<name>A0A1D8NHI7_YARLL</name>
<dbReference type="eggNOG" id="ENOG502SCU7">
    <property type="taxonomic scope" value="Eukaryota"/>
</dbReference>
<dbReference type="KEGG" id="yli:2912461"/>
<feature type="region of interest" description="Disordered" evidence="1">
    <location>
        <begin position="114"/>
        <end position="202"/>
    </location>
</feature>
<gene>
    <name evidence="3" type="ORF">YALI1_E09438g</name>
</gene>
<accession>A0A1D8NHI7</accession>
<evidence type="ECO:0000313" key="3">
    <source>
        <dbReference type="EMBL" id="AOW05096.1"/>
    </source>
</evidence>
<proteinExistence type="predicted"/>
<feature type="compositionally biased region" description="Polar residues" evidence="1">
    <location>
        <begin position="178"/>
        <end position="202"/>
    </location>
</feature>
<keyword evidence="2" id="KW-0732">Signal</keyword>
<dbReference type="VEuPathDB" id="FungiDB:YALI0_E07832g"/>
<evidence type="ECO:0000256" key="2">
    <source>
        <dbReference type="SAM" id="SignalP"/>
    </source>
</evidence>
<dbReference type="PANTHER" id="PTHR35523:SF1">
    <property type="entry name" value="CELL WALL PROTEIN SED1"/>
    <property type="match status" value="1"/>
</dbReference>
<organism evidence="3 4">
    <name type="scientific">Yarrowia lipolytica</name>
    <name type="common">Candida lipolytica</name>
    <dbReference type="NCBI Taxonomy" id="4952"/>
    <lineage>
        <taxon>Eukaryota</taxon>
        <taxon>Fungi</taxon>
        <taxon>Dikarya</taxon>
        <taxon>Ascomycota</taxon>
        <taxon>Saccharomycotina</taxon>
        <taxon>Dipodascomycetes</taxon>
        <taxon>Dipodascales</taxon>
        <taxon>Dipodascales incertae sedis</taxon>
        <taxon>Yarrowia</taxon>
    </lineage>
</organism>